<dbReference type="Proteomes" id="UP001521785">
    <property type="component" value="Unassembled WGS sequence"/>
</dbReference>
<keyword evidence="2" id="KW-1185">Reference proteome</keyword>
<sequence>MVQYPLSEQLTSLRMDQKMYLEAQLYRTLGEMADSSPVEKQSLADAFRLKKKLDEWFSRVTELFDPKILVFPIHFDLHMQYYYWIMRLFQPLVVHTASTAATAPTALDETPQGIVRYSQVMFETLLRIYYLRHSYETYDAWVIHFLLVLGTNALNSLYDATAPTAFQSPGDALSSLLLALQGLKQQSKNVYIAKICALGLQKSMRPDDLQWVQRFLVLKPVTQEDQRMIEESTRCSYPVPIISAEGQLETRKLGEVIRDVEGVSMDL</sequence>
<dbReference type="PANTHER" id="PTHR47256">
    <property type="entry name" value="ZN(II)2CYS6 TRANSCRIPTION FACTOR (EUROFUNG)-RELATED"/>
    <property type="match status" value="1"/>
</dbReference>
<dbReference type="EMBL" id="JAKJXO020000009">
    <property type="protein sequence ID" value="KAL1600589.1"/>
    <property type="molecule type" value="Genomic_DNA"/>
</dbReference>
<organism evidence="1 2">
    <name type="scientific">Paraconiothyrium brasiliense</name>
    <dbReference type="NCBI Taxonomy" id="300254"/>
    <lineage>
        <taxon>Eukaryota</taxon>
        <taxon>Fungi</taxon>
        <taxon>Dikarya</taxon>
        <taxon>Ascomycota</taxon>
        <taxon>Pezizomycotina</taxon>
        <taxon>Dothideomycetes</taxon>
        <taxon>Pleosporomycetidae</taxon>
        <taxon>Pleosporales</taxon>
        <taxon>Massarineae</taxon>
        <taxon>Didymosphaeriaceae</taxon>
        <taxon>Paraconiothyrium</taxon>
    </lineage>
</organism>
<protein>
    <submittedName>
        <fullName evidence="1">Uncharacterized protein</fullName>
    </submittedName>
</protein>
<proteinExistence type="predicted"/>
<evidence type="ECO:0000313" key="1">
    <source>
        <dbReference type="EMBL" id="KAL1600589.1"/>
    </source>
</evidence>
<dbReference type="InterPro" id="IPR053187">
    <property type="entry name" value="Notoamide_regulator"/>
</dbReference>
<gene>
    <name evidence="1" type="ORF">SLS60_006975</name>
</gene>
<dbReference type="PANTHER" id="PTHR47256:SF1">
    <property type="entry name" value="ZN(II)2CYS6 TRANSCRIPTION FACTOR (EUROFUNG)"/>
    <property type="match status" value="1"/>
</dbReference>
<accession>A0ABR3R823</accession>
<comment type="caution">
    <text evidence="1">The sequence shown here is derived from an EMBL/GenBank/DDBJ whole genome shotgun (WGS) entry which is preliminary data.</text>
</comment>
<name>A0ABR3R823_9PLEO</name>
<evidence type="ECO:0000313" key="2">
    <source>
        <dbReference type="Proteomes" id="UP001521785"/>
    </source>
</evidence>
<reference evidence="1 2" key="1">
    <citation type="submission" date="2024-02" db="EMBL/GenBank/DDBJ databases">
        <title>De novo assembly and annotation of 12 fungi associated with fruit tree decline syndrome in Ontario, Canada.</title>
        <authorList>
            <person name="Sulman M."/>
            <person name="Ellouze W."/>
            <person name="Ilyukhin E."/>
        </authorList>
    </citation>
    <scope>NUCLEOTIDE SEQUENCE [LARGE SCALE GENOMIC DNA]</scope>
    <source>
        <strain evidence="1 2">M42-189</strain>
    </source>
</reference>